<dbReference type="RefSeq" id="WP_114413649.1">
    <property type="nucleotide sequence ID" value="NZ_QPJQ01000049.1"/>
</dbReference>
<evidence type="ECO:0000313" key="2">
    <source>
        <dbReference type="Proteomes" id="UP000253506"/>
    </source>
</evidence>
<sequence>MHSLQSQFNLSEAKNQKRFKGCYLLESVKVKITDTGWPVRIATIRDVENWDFLELRLLGNNFLAINHFVGDYVQLEAAIKRCKNDLFYYLAWYEPVTGFLMESSEKRQSHYVVKQVSRDACLQSLRKRIVLFLNTSEQSLCFDILKNFSDGFSTNAIKNLCEKLPSLSNNQLIVELACLMEKYGSDISSIGHLLNQLENKRPYRVWEQKLLGE</sequence>
<accession>A0A368ZQF1</accession>
<name>A0A368ZQF1_9GAMM</name>
<comment type="caution">
    <text evidence="1">The sequence shown here is derived from an EMBL/GenBank/DDBJ whole genome shotgun (WGS) entry which is preliminary data.</text>
</comment>
<organism evidence="1 2">
    <name type="scientific">Marinomonas foliarum</name>
    <dbReference type="NCBI Taxonomy" id="491950"/>
    <lineage>
        <taxon>Bacteria</taxon>
        <taxon>Pseudomonadati</taxon>
        <taxon>Pseudomonadota</taxon>
        <taxon>Gammaproteobacteria</taxon>
        <taxon>Oceanospirillales</taxon>
        <taxon>Oceanospirillaceae</taxon>
        <taxon>Marinomonas</taxon>
    </lineage>
</organism>
<reference evidence="1 2" key="1">
    <citation type="submission" date="2018-07" db="EMBL/GenBank/DDBJ databases">
        <title>Genomic Encyclopedia of Type Strains, Phase III (KMG-III): the genomes of soil and plant-associated and newly described type strains.</title>
        <authorList>
            <person name="Whitman W."/>
        </authorList>
    </citation>
    <scope>NUCLEOTIDE SEQUENCE [LARGE SCALE GENOMIC DNA]</scope>
    <source>
        <strain evidence="1 2">CECT 7731</strain>
    </source>
</reference>
<dbReference type="Proteomes" id="UP000253506">
    <property type="component" value="Unassembled WGS sequence"/>
</dbReference>
<proteinExistence type="predicted"/>
<dbReference type="EMBL" id="QPJQ01000049">
    <property type="protein sequence ID" value="RCW94163.1"/>
    <property type="molecule type" value="Genomic_DNA"/>
</dbReference>
<evidence type="ECO:0000313" key="1">
    <source>
        <dbReference type="EMBL" id="RCW94163.1"/>
    </source>
</evidence>
<gene>
    <name evidence="1" type="ORF">DFP77_1496</name>
</gene>
<dbReference type="OrthoDB" id="6104649at2"/>
<dbReference type="AlphaFoldDB" id="A0A368ZQF1"/>
<protein>
    <submittedName>
        <fullName evidence="1">Uncharacterized protein</fullName>
    </submittedName>
</protein>